<gene>
    <name evidence="7" type="ORF">A6E14_10170</name>
</gene>
<feature type="transmembrane region" description="Helical" evidence="6">
    <location>
        <begin position="108"/>
        <end position="126"/>
    </location>
</feature>
<evidence type="ECO:0000256" key="6">
    <source>
        <dbReference type="SAM" id="Phobius"/>
    </source>
</evidence>
<dbReference type="EMBL" id="MAJZ01000495">
    <property type="protein sequence ID" value="OCH75951.1"/>
    <property type="molecule type" value="Genomic_DNA"/>
</dbReference>
<comment type="caution">
    <text evidence="7">The sequence shown here is derived from an EMBL/GenBank/DDBJ whole genome shotgun (WGS) entry which is preliminary data.</text>
</comment>
<evidence type="ECO:0000313" key="7">
    <source>
        <dbReference type="EMBL" id="OCH75951.1"/>
    </source>
</evidence>
<feature type="transmembrane region" description="Helical" evidence="6">
    <location>
        <begin position="72"/>
        <end position="96"/>
    </location>
</feature>
<keyword evidence="5 6" id="KW-0472">Membrane</keyword>
<evidence type="ECO:0000256" key="5">
    <source>
        <dbReference type="ARBA" id="ARBA00023136"/>
    </source>
</evidence>
<dbReference type="RefSeq" id="WP_017034375.1">
    <property type="nucleotide sequence ID" value="NZ_JBNGCH010000495.1"/>
</dbReference>
<feature type="transmembrane region" description="Helical" evidence="6">
    <location>
        <begin position="39"/>
        <end position="60"/>
    </location>
</feature>
<keyword evidence="4 6" id="KW-1133">Transmembrane helix</keyword>
<dbReference type="Proteomes" id="UP000093173">
    <property type="component" value="Unassembled WGS sequence"/>
</dbReference>
<name>A0A1B9QYQ5_9VIBR</name>
<keyword evidence="8" id="KW-1185">Reference proteome</keyword>
<keyword evidence="2" id="KW-1003">Cell membrane</keyword>
<dbReference type="GO" id="GO:0005886">
    <property type="term" value="C:plasma membrane"/>
    <property type="evidence" value="ECO:0007669"/>
    <property type="project" value="UniProtKB-SubCell"/>
</dbReference>
<sequence>MFISNLSEKGKVAFKVVHFQLLFVILIGGLTYVQCGDEAARFILKGGMIAVLGNYIYALFAFIPRADADGSVLLGFIFIGWALKLVVTIILFILVFSLTEFLRPGAFFTGYKLTLLMFWFAPILFFSRNGINHG</sequence>
<evidence type="ECO:0008006" key="9">
    <source>
        <dbReference type="Google" id="ProtNLM"/>
    </source>
</evidence>
<evidence type="ECO:0000256" key="1">
    <source>
        <dbReference type="ARBA" id="ARBA00004651"/>
    </source>
</evidence>
<dbReference type="Pfam" id="PF03899">
    <property type="entry name" value="ATP-synt_I"/>
    <property type="match status" value="1"/>
</dbReference>
<keyword evidence="3 6" id="KW-0812">Transmembrane</keyword>
<evidence type="ECO:0000256" key="2">
    <source>
        <dbReference type="ARBA" id="ARBA00022475"/>
    </source>
</evidence>
<evidence type="ECO:0000313" key="8">
    <source>
        <dbReference type="Proteomes" id="UP000093173"/>
    </source>
</evidence>
<comment type="subcellular location">
    <subcellularLocation>
        <location evidence="1">Cell membrane</location>
        <topology evidence="1">Multi-pass membrane protein</topology>
    </subcellularLocation>
</comment>
<evidence type="ECO:0000256" key="4">
    <source>
        <dbReference type="ARBA" id="ARBA00022989"/>
    </source>
</evidence>
<protein>
    <recommendedName>
        <fullName evidence="9">ATP synthase subunit I</fullName>
    </recommendedName>
</protein>
<evidence type="ECO:0000256" key="3">
    <source>
        <dbReference type="ARBA" id="ARBA00022692"/>
    </source>
</evidence>
<accession>A0A1B9QYQ5</accession>
<dbReference type="AlphaFoldDB" id="A0A1B9QYQ5"/>
<feature type="transmembrane region" description="Helical" evidence="6">
    <location>
        <begin position="12"/>
        <end position="33"/>
    </location>
</feature>
<organism evidence="7 8">
    <name type="scientific">Vibrio genomosp. F10</name>
    <dbReference type="NCBI Taxonomy" id="723171"/>
    <lineage>
        <taxon>Bacteria</taxon>
        <taxon>Pseudomonadati</taxon>
        <taxon>Pseudomonadota</taxon>
        <taxon>Gammaproteobacteria</taxon>
        <taxon>Vibrionales</taxon>
        <taxon>Vibrionaceae</taxon>
        <taxon>Vibrio</taxon>
    </lineage>
</organism>
<proteinExistence type="predicted"/>
<dbReference type="InterPro" id="IPR005598">
    <property type="entry name" value="ATP_synth_I"/>
</dbReference>
<reference evidence="8" key="1">
    <citation type="submission" date="2016-06" db="EMBL/GenBank/DDBJ databases">
        <authorList>
            <person name="Hehemann J.-H."/>
            <person name="Arevalo P."/>
            <person name="Datta M.S."/>
            <person name="Polz M.F."/>
        </authorList>
    </citation>
    <scope>NUCLEOTIDE SEQUENCE [LARGE SCALE GENOMIC DNA]</scope>
    <source>
        <strain evidence="8">9CSC122</strain>
    </source>
</reference>